<evidence type="ECO:0000313" key="1">
    <source>
        <dbReference type="EMBL" id="AYF99854.1"/>
    </source>
</evidence>
<reference evidence="1 2" key="1">
    <citation type="submission" date="2018-09" db="EMBL/GenBank/DDBJ databases">
        <title>Genome sequencing of strain 1JSPR-7.</title>
        <authorList>
            <person name="Heo J."/>
            <person name="Kim S.-J."/>
            <person name="Kwon S.-W."/>
        </authorList>
    </citation>
    <scope>NUCLEOTIDE SEQUENCE [LARGE SCALE GENOMIC DNA]</scope>
    <source>
        <strain evidence="1 2">1JSPR-7</strain>
    </source>
</reference>
<name>A0A387B7T3_9LACT</name>
<dbReference type="AlphaFoldDB" id="A0A387B7T3"/>
<accession>A0A387B7T3</accession>
<dbReference type="RefSeq" id="WP_120771243.1">
    <property type="nucleotide sequence ID" value="NZ_CP032627.1"/>
</dbReference>
<keyword evidence="2" id="KW-1185">Reference proteome</keyword>
<proteinExistence type="predicted"/>
<sequence length="156" mass="17837">MNSSIYAIQNRKQYEQLVKVIAKVFKTGFEVLSFEDDSIGIPESNDFQIIIKFPKFDRVVLIGLVKSGKGYQTIDDGFFTACVQYNGAKDVWFGIPFKGLDDLLGDALKYDTVYAGGSSEDEEKQLDYFGKLKSELERLQKADDERSWWDKHSFGF</sequence>
<evidence type="ECO:0000313" key="2">
    <source>
        <dbReference type="Proteomes" id="UP000269374"/>
    </source>
</evidence>
<organism evidence="1 2">
    <name type="scientific">Lactococcus allomyrinae</name>
    <dbReference type="NCBI Taxonomy" id="2419773"/>
    <lineage>
        <taxon>Bacteria</taxon>
        <taxon>Bacillati</taxon>
        <taxon>Bacillota</taxon>
        <taxon>Bacilli</taxon>
        <taxon>Lactobacillales</taxon>
        <taxon>Streptococcaceae</taxon>
        <taxon>Lactococcus</taxon>
    </lineage>
</organism>
<dbReference type="EMBL" id="CP032627">
    <property type="protein sequence ID" value="AYF99854.1"/>
    <property type="molecule type" value="Genomic_DNA"/>
</dbReference>
<dbReference type="KEGG" id="lact:D7I46_01400"/>
<dbReference type="Proteomes" id="UP000269374">
    <property type="component" value="Chromosome"/>
</dbReference>
<gene>
    <name evidence="1" type="ORF">D7I46_01400</name>
</gene>
<protein>
    <submittedName>
        <fullName evidence="1">Uncharacterized protein</fullName>
    </submittedName>
</protein>